<dbReference type="OrthoDB" id="10334416at2759"/>
<protein>
    <submittedName>
        <fullName evidence="2">Ank2 protein</fullName>
    </submittedName>
</protein>
<dbReference type="EMBL" id="CAJNDS010002113">
    <property type="protein sequence ID" value="CAE7334763.1"/>
    <property type="molecule type" value="Genomic_DNA"/>
</dbReference>
<evidence type="ECO:0000313" key="3">
    <source>
        <dbReference type="Proteomes" id="UP000604046"/>
    </source>
</evidence>
<accession>A0A812P0E4</accession>
<keyword evidence="3" id="KW-1185">Reference proteome</keyword>
<organism evidence="2 3">
    <name type="scientific">Symbiodinium natans</name>
    <dbReference type="NCBI Taxonomy" id="878477"/>
    <lineage>
        <taxon>Eukaryota</taxon>
        <taxon>Sar</taxon>
        <taxon>Alveolata</taxon>
        <taxon>Dinophyceae</taxon>
        <taxon>Suessiales</taxon>
        <taxon>Symbiodiniaceae</taxon>
        <taxon>Symbiodinium</taxon>
    </lineage>
</organism>
<dbReference type="Proteomes" id="UP000604046">
    <property type="component" value="Unassembled WGS sequence"/>
</dbReference>
<dbReference type="AlphaFoldDB" id="A0A812P0E4"/>
<feature type="coiled-coil region" evidence="1">
    <location>
        <begin position="82"/>
        <end position="109"/>
    </location>
</feature>
<gene>
    <name evidence="2" type="primary">Ank2</name>
    <name evidence="2" type="ORF">SNAT2548_LOCUS17512</name>
</gene>
<name>A0A812P0E4_9DINO</name>
<comment type="caution">
    <text evidence="2">The sequence shown here is derived from an EMBL/GenBank/DDBJ whole genome shotgun (WGS) entry which is preliminary data.</text>
</comment>
<evidence type="ECO:0000256" key="1">
    <source>
        <dbReference type="SAM" id="Coils"/>
    </source>
</evidence>
<sequence length="116" mass="13248">MSLEPAGESREWMEKRLEVAITEQRSEISRRFAGFEQADKHFKDWVQREHEQLHAQLQQVRSAGHESGQQQQRLVGALTAQNQKQDMRLQELEAGLAQAAAQVQGVMNAPWGQDEP</sequence>
<keyword evidence="1" id="KW-0175">Coiled coil</keyword>
<reference evidence="2" key="1">
    <citation type="submission" date="2021-02" db="EMBL/GenBank/DDBJ databases">
        <authorList>
            <person name="Dougan E. K."/>
            <person name="Rhodes N."/>
            <person name="Thang M."/>
            <person name="Chan C."/>
        </authorList>
    </citation>
    <scope>NUCLEOTIDE SEQUENCE</scope>
</reference>
<evidence type="ECO:0000313" key="2">
    <source>
        <dbReference type="EMBL" id="CAE7334763.1"/>
    </source>
</evidence>
<proteinExistence type="predicted"/>